<dbReference type="InterPro" id="IPR047135">
    <property type="entry name" value="YsiQ"/>
</dbReference>
<dbReference type="InterPro" id="IPR002528">
    <property type="entry name" value="MATE_fam"/>
</dbReference>
<evidence type="ECO:0000256" key="2">
    <source>
        <dbReference type="ARBA" id="ARBA00022448"/>
    </source>
</evidence>
<keyword evidence="3" id="KW-1003">Cell membrane</keyword>
<dbReference type="Pfam" id="PF01554">
    <property type="entry name" value="MatE"/>
    <property type="match status" value="2"/>
</dbReference>
<feature type="transmembrane region" description="Helical" evidence="7">
    <location>
        <begin position="56"/>
        <end position="78"/>
    </location>
</feature>
<feature type="transmembrane region" description="Helical" evidence="7">
    <location>
        <begin position="90"/>
        <end position="112"/>
    </location>
</feature>
<dbReference type="InterPro" id="IPR048279">
    <property type="entry name" value="MdtK-like"/>
</dbReference>
<organism evidence="8 9">
    <name type="scientific">Senegalia massiliensis</name>
    <dbReference type="NCBI Taxonomy" id="1720316"/>
    <lineage>
        <taxon>Bacteria</taxon>
        <taxon>Bacillati</taxon>
        <taxon>Bacillota</taxon>
        <taxon>Clostridia</taxon>
        <taxon>Eubacteriales</taxon>
        <taxon>Clostridiaceae</taxon>
        <taxon>Senegalia</taxon>
    </lineage>
</organism>
<gene>
    <name evidence="8" type="ORF">D3Z33_05715</name>
</gene>
<dbReference type="GO" id="GO:0015297">
    <property type="term" value="F:antiporter activity"/>
    <property type="evidence" value="ECO:0007669"/>
    <property type="project" value="InterPro"/>
</dbReference>
<comment type="subcellular location">
    <subcellularLocation>
        <location evidence="1">Cell membrane</location>
        <topology evidence="1">Multi-pass membrane protein</topology>
    </subcellularLocation>
</comment>
<feature type="transmembrane region" description="Helical" evidence="7">
    <location>
        <begin position="322"/>
        <end position="346"/>
    </location>
</feature>
<evidence type="ECO:0000313" key="8">
    <source>
        <dbReference type="EMBL" id="NBI06356.1"/>
    </source>
</evidence>
<feature type="transmembrane region" description="Helical" evidence="7">
    <location>
        <begin position="358"/>
        <end position="381"/>
    </location>
</feature>
<keyword evidence="9" id="KW-1185">Reference proteome</keyword>
<dbReference type="GO" id="GO:0042910">
    <property type="term" value="F:xenobiotic transmembrane transporter activity"/>
    <property type="evidence" value="ECO:0007669"/>
    <property type="project" value="InterPro"/>
</dbReference>
<reference evidence="8 9" key="1">
    <citation type="submission" date="2018-08" db="EMBL/GenBank/DDBJ databases">
        <title>Murine metabolic-syndrome-specific gut microbial biobank.</title>
        <authorList>
            <person name="Liu C."/>
        </authorList>
    </citation>
    <scope>NUCLEOTIDE SEQUENCE [LARGE SCALE GENOMIC DNA]</scope>
    <source>
        <strain evidence="8 9">583</strain>
    </source>
</reference>
<dbReference type="EMBL" id="QXXA01000006">
    <property type="protein sequence ID" value="NBI06356.1"/>
    <property type="molecule type" value="Genomic_DNA"/>
</dbReference>
<name>A0A845QXW8_9CLOT</name>
<dbReference type="PANTHER" id="PTHR42925:SF2">
    <property type="entry name" value="NA+ DRIVEN MULTIDRUG EFFLUX PUMP"/>
    <property type="match status" value="1"/>
</dbReference>
<proteinExistence type="predicted"/>
<evidence type="ECO:0000256" key="3">
    <source>
        <dbReference type="ARBA" id="ARBA00022475"/>
    </source>
</evidence>
<dbReference type="SUPFAM" id="SSF81321">
    <property type="entry name" value="Family A G protein-coupled receptor-like"/>
    <property type="match status" value="1"/>
</dbReference>
<dbReference type="NCBIfam" id="TIGR00797">
    <property type="entry name" value="matE"/>
    <property type="match status" value="1"/>
</dbReference>
<evidence type="ECO:0000256" key="6">
    <source>
        <dbReference type="ARBA" id="ARBA00023136"/>
    </source>
</evidence>
<keyword evidence="2" id="KW-0813">Transport</keyword>
<dbReference type="OrthoDB" id="9780160at2"/>
<evidence type="ECO:0000256" key="1">
    <source>
        <dbReference type="ARBA" id="ARBA00004651"/>
    </source>
</evidence>
<evidence type="ECO:0000256" key="7">
    <source>
        <dbReference type="SAM" id="Phobius"/>
    </source>
</evidence>
<sequence length="452" mass="49249">MKDLLNDKQFFKRLISIALPISIQNLISSSLNMVDTVMIGKLGETSIASVGIANQLFFFFTLLMFGLNSGSAIFISQYWGKRDITNIRRVLGFSIISGTLISLVFTLSALLIPEKILGIFTNDKEVIKLGVSYLLIVCFSYSITAITFSYSFAARSIGNAKLPMIVSAISLGVNTILNYLLIFGNFGFPELGIKGAAIATLIARIIELTLLLTTIYRKGLVLDAKIREMKDLSKAFIMRIVKTTTPVILNEAFWSLGVITYSAVYGRISTEAFASVQISNTVQQVFMVVSMGIGNAAAVMIGNSIGAKDETQAIGYAKRFSIITPLIGIIIGILIIVFSPLIISFFEVSAIVRENVEKILIVFAIFMAFKVFNTTLIVGILRGGGDTTASLFIEAGSVWLIGVPMAIIGGHILNLPVYFVVVLVSLEEFVKAMIGIPRVISKKWVKNVIEEG</sequence>
<dbReference type="PIRSF" id="PIRSF006603">
    <property type="entry name" value="DinF"/>
    <property type="match status" value="1"/>
</dbReference>
<dbReference type="Proteomes" id="UP000467132">
    <property type="component" value="Unassembled WGS sequence"/>
</dbReference>
<accession>A0A845QXW8</accession>
<protein>
    <submittedName>
        <fullName evidence="8">MATE family efflux transporter</fullName>
    </submittedName>
</protein>
<feature type="transmembrane region" description="Helical" evidence="7">
    <location>
        <begin position="196"/>
        <end position="216"/>
    </location>
</feature>
<evidence type="ECO:0000256" key="5">
    <source>
        <dbReference type="ARBA" id="ARBA00022989"/>
    </source>
</evidence>
<dbReference type="CDD" id="cd13134">
    <property type="entry name" value="MATE_like_8"/>
    <property type="match status" value="1"/>
</dbReference>
<evidence type="ECO:0000256" key="4">
    <source>
        <dbReference type="ARBA" id="ARBA00022692"/>
    </source>
</evidence>
<keyword evidence="5 7" id="KW-1133">Transmembrane helix</keyword>
<keyword evidence="4 7" id="KW-0812">Transmembrane</keyword>
<comment type="caution">
    <text evidence="8">The sequence shown here is derived from an EMBL/GenBank/DDBJ whole genome shotgun (WGS) entry which is preliminary data.</text>
</comment>
<dbReference type="GO" id="GO:0005886">
    <property type="term" value="C:plasma membrane"/>
    <property type="evidence" value="ECO:0007669"/>
    <property type="project" value="UniProtKB-SubCell"/>
</dbReference>
<dbReference type="RefSeq" id="WP_160196843.1">
    <property type="nucleotide sequence ID" value="NZ_QXXA01000006.1"/>
</dbReference>
<evidence type="ECO:0000313" key="9">
    <source>
        <dbReference type="Proteomes" id="UP000467132"/>
    </source>
</evidence>
<dbReference type="AlphaFoldDB" id="A0A845QXW8"/>
<feature type="transmembrane region" description="Helical" evidence="7">
    <location>
        <begin position="165"/>
        <end position="184"/>
    </location>
</feature>
<feature type="transmembrane region" description="Helical" evidence="7">
    <location>
        <begin position="132"/>
        <end position="153"/>
    </location>
</feature>
<dbReference type="PANTHER" id="PTHR42925">
    <property type="entry name" value="MULTIDRUG AND TOXIN EFFLUX PROTEIN MATE FAMILY"/>
    <property type="match status" value="1"/>
</dbReference>
<keyword evidence="6 7" id="KW-0472">Membrane</keyword>
<feature type="transmembrane region" description="Helical" evidence="7">
    <location>
        <begin position="281"/>
        <end position="301"/>
    </location>
</feature>